<protein>
    <submittedName>
        <fullName evidence="1">Uncharacterized protein</fullName>
    </submittedName>
</protein>
<name>A0A7G5BTE7_9BACL</name>
<reference evidence="1 2" key="1">
    <citation type="submission" date="2019-07" db="EMBL/GenBank/DDBJ databases">
        <authorList>
            <person name="Kim J.K."/>
            <person name="Cheong H.-M."/>
            <person name="Choi Y."/>
            <person name="Hwang K.J."/>
            <person name="Lee S."/>
            <person name="Choi C."/>
        </authorList>
    </citation>
    <scope>NUCLEOTIDE SEQUENCE [LARGE SCALE GENOMIC DNA]</scope>
    <source>
        <strain evidence="1 2">KS 22</strain>
    </source>
</reference>
<accession>A0A7G5BTE7</accession>
<sequence>MSSDLENDVKALGYTDEEIEAIKYRISLRLSYEEWKSFVIQDEGFIYDPYDDEYLRLPTGRVILIPYDIYSRDILSQVD</sequence>
<proteinExistence type="predicted"/>
<evidence type="ECO:0000313" key="2">
    <source>
        <dbReference type="Proteomes" id="UP000515679"/>
    </source>
</evidence>
<dbReference type="KEGG" id="cchl:FPL14_02715"/>
<organism evidence="1 2">
    <name type="scientific">Cohnella cholangitidis</name>
    <dbReference type="NCBI Taxonomy" id="2598458"/>
    <lineage>
        <taxon>Bacteria</taxon>
        <taxon>Bacillati</taxon>
        <taxon>Bacillota</taxon>
        <taxon>Bacilli</taxon>
        <taxon>Bacillales</taxon>
        <taxon>Paenibacillaceae</taxon>
        <taxon>Cohnella</taxon>
    </lineage>
</organism>
<dbReference type="Proteomes" id="UP000515679">
    <property type="component" value="Chromosome"/>
</dbReference>
<dbReference type="RefSeq" id="WP_182301585.1">
    <property type="nucleotide sequence ID" value="NZ_CP041969.1"/>
</dbReference>
<evidence type="ECO:0000313" key="1">
    <source>
        <dbReference type="EMBL" id="QMV40231.1"/>
    </source>
</evidence>
<dbReference type="AlphaFoldDB" id="A0A7G5BTE7"/>
<keyword evidence="2" id="KW-1185">Reference proteome</keyword>
<gene>
    <name evidence="1" type="ORF">FPL14_02715</name>
</gene>
<dbReference type="EMBL" id="CP041969">
    <property type="protein sequence ID" value="QMV40231.1"/>
    <property type="molecule type" value="Genomic_DNA"/>
</dbReference>